<dbReference type="EMBL" id="CP043538">
    <property type="protein sequence ID" value="QGY03435.1"/>
    <property type="molecule type" value="Genomic_DNA"/>
</dbReference>
<protein>
    <recommendedName>
        <fullName evidence="3">SPOR domain-containing protein</fullName>
    </recommendedName>
</protein>
<dbReference type="KEGG" id="mmes:MMSR116_17195"/>
<dbReference type="AlphaFoldDB" id="A0A6B9FR37"/>
<evidence type="ECO:0000313" key="2">
    <source>
        <dbReference type="Proteomes" id="UP000012488"/>
    </source>
</evidence>
<dbReference type="RefSeq" id="WP_010686639.1">
    <property type="nucleotide sequence ID" value="NZ_CP043538.1"/>
</dbReference>
<organism evidence="1 2">
    <name type="scientific">Methylobacterium mesophilicum SR1.6/6</name>
    <dbReference type="NCBI Taxonomy" id="908290"/>
    <lineage>
        <taxon>Bacteria</taxon>
        <taxon>Pseudomonadati</taxon>
        <taxon>Pseudomonadota</taxon>
        <taxon>Alphaproteobacteria</taxon>
        <taxon>Hyphomicrobiales</taxon>
        <taxon>Methylobacteriaceae</taxon>
        <taxon>Methylobacterium</taxon>
    </lineage>
</organism>
<name>A0A6B9FR37_9HYPH</name>
<evidence type="ECO:0008006" key="3">
    <source>
        <dbReference type="Google" id="ProtNLM"/>
    </source>
</evidence>
<dbReference type="Proteomes" id="UP000012488">
    <property type="component" value="Chromosome"/>
</dbReference>
<gene>
    <name evidence="1" type="ORF">MMSR116_17195</name>
</gene>
<sequence>MPSLLVTARTARAVEEDTVGWWIYAGAVRSTLLSRYIGPEAATEALAAIARAGRDCGLTARIDARDAFGATPPGAAPVVFGPFLSRARVAASLACIRRYVPSAFVTQSGPPV</sequence>
<reference evidence="1 2" key="2">
    <citation type="journal article" date="2013" name="Genome Announc.">
        <title>Draft Genome Sequence of Methylobacterium mesophilicum Strain SR1.6/6, Isolated from Citrus sinensis.</title>
        <authorList>
            <person name="Marinho Almeida D."/>
            <person name="Dini-Andreote F."/>
            <person name="Camargo Neves A.A."/>
            <person name="Juca Ramos R.T."/>
            <person name="Andreote F.D."/>
            <person name="Carneiro A.R."/>
            <person name="Oliveira de Souza Lima A."/>
            <person name="Caracciolo Gomes de Sa P.H."/>
            <person name="Ribeiro Barbosa M.S."/>
            <person name="Araujo W.L."/>
            <person name="Silva A."/>
        </authorList>
    </citation>
    <scope>NUCLEOTIDE SEQUENCE [LARGE SCALE GENOMIC DNA]</scope>
    <source>
        <strain evidence="1 2">SR1.6/6</strain>
    </source>
</reference>
<accession>A0A6B9FR37</accession>
<proteinExistence type="predicted"/>
<reference evidence="1 2" key="1">
    <citation type="journal article" date="2012" name="Genet. Mol. Biol.">
        <title>Analysis of 16S rRNA and mxaF genes revealing insights into Methylobacterium niche-specific plant association.</title>
        <authorList>
            <person name="Dourado M.N."/>
            <person name="Andreote F.D."/>
            <person name="Dini-Andreote F."/>
            <person name="Conti R."/>
            <person name="Araujo J.M."/>
            <person name="Araujo W.L."/>
        </authorList>
    </citation>
    <scope>NUCLEOTIDE SEQUENCE [LARGE SCALE GENOMIC DNA]</scope>
    <source>
        <strain evidence="1 2">SR1.6/6</strain>
    </source>
</reference>
<evidence type="ECO:0000313" key="1">
    <source>
        <dbReference type="EMBL" id="QGY03435.1"/>
    </source>
</evidence>